<sequence>MTDTTATLKGTTNEGTPKPSNAPPKPRNGPPRRRHRPAKTAPKTNDEAQPVGTSTQQAMKASTSQDWRVDAAPKPPRQPPTVKQRVGTRVVKDSAQFDVVLEALKKARIDDPPRDNTEVPPPGDVPAAVTVEEPEGAGSSRKKAPKRKGGASKAALKAARDEAHLAVVLEAAHTAVGILQKEKIPCSIFGSLACKLYGSSRCPKDVDLLVYQESSREAPWTAEELKKLMLDRDPVHFYLTLPKDPAAEYRILWFRQHYLGPGCKVDLLVPGTMHLPNLLPSSAVWIEKVPLVPFSLLLLHKLQGWDDHRLAEEAHKKRKQPQDAADIKRMLGLEVHVGQLERERPWSDRGLFSEEFEELTRRRVGDYCTAVPKHVKRWRELGFVVPDPVVVEKKEGGAEGEESGEESVEEADEVDEALVEEKAKIEREAEIRGETKLERRVESDGGGKQEEGSSLKGEVGSEETVEAA</sequence>
<feature type="region of interest" description="Disordered" evidence="1">
    <location>
        <begin position="392"/>
        <end position="416"/>
    </location>
</feature>
<dbReference type="AlphaFoldDB" id="A0A8H5C0U1"/>
<evidence type="ECO:0000313" key="2">
    <source>
        <dbReference type="EMBL" id="KAF5332871.1"/>
    </source>
</evidence>
<feature type="region of interest" description="Disordered" evidence="1">
    <location>
        <begin position="108"/>
        <end position="155"/>
    </location>
</feature>
<dbReference type="InterPro" id="IPR043519">
    <property type="entry name" value="NT_sf"/>
</dbReference>
<dbReference type="OrthoDB" id="3133286at2759"/>
<keyword evidence="3" id="KW-1185">Reference proteome</keyword>
<feature type="compositionally biased region" description="Pro residues" evidence="1">
    <location>
        <begin position="20"/>
        <end position="29"/>
    </location>
</feature>
<feature type="compositionally biased region" description="Acidic residues" evidence="1">
    <location>
        <begin position="398"/>
        <end position="416"/>
    </location>
</feature>
<gene>
    <name evidence="2" type="ORF">D9611_005376</name>
</gene>
<feature type="compositionally biased region" description="Basic residues" evidence="1">
    <location>
        <begin position="140"/>
        <end position="150"/>
    </location>
</feature>
<feature type="compositionally biased region" description="Polar residues" evidence="1">
    <location>
        <begin position="1"/>
        <end position="19"/>
    </location>
</feature>
<organism evidence="2 3">
    <name type="scientific">Ephemerocybe angulata</name>
    <dbReference type="NCBI Taxonomy" id="980116"/>
    <lineage>
        <taxon>Eukaryota</taxon>
        <taxon>Fungi</taxon>
        <taxon>Dikarya</taxon>
        <taxon>Basidiomycota</taxon>
        <taxon>Agaricomycotina</taxon>
        <taxon>Agaricomycetes</taxon>
        <taxon>Agaricomycetidae</taxon>
        <taxon>Agaricales</taxon>
        <taxon>Agaricineae</taxon>
        <taxon>Psathyrellaceae</taxon>
        <taxon>Ephemerocybe</taxon>
    </lineage>
</organism>
<evidence type="ECO:0000256" key="1">
    <source>
        <dbReference type="SAM" id="MobiDB-lite"/>
    </source>
</evidence>
<feature type="region of interest" description="Disordered" evidence="1">
    <location>
        <begin position="1"/>
        <end position="89"/>
    </location>
</feature>
<name>A0A8H5C0U1_9AGAR</name>
<comment type="caution">
    <text evidence="2">The sequence shown here is derived from an EMBL/GenBank/DDBJ whole genome shotgun (WGS) entry which is preliminary data.</text>
</comment>
<dbReference type="EMBL" id="JAACJK010000110">
    <property type="protein sequence ID" value="KAF5332871.1"/>
    <property type="molecule type" value="Genomic_DNA"/>
</dbReference>
<reference evidence="2 3" key="1">
    <citation type="journal article" date="2020" name="ISME J.">
        <title>Uncovering the hidden diversity of litter-decomposition mechanisms in mushroom-forming fungi.</title>
        <authorList>
            <person name="Floudas D."/>
            <person name="Bentzer J."/>
            <person name="Ahren D."/>
            <person name="Johansson T."/>
            <person name="Persson P."/>
            <person name="Tunlid A."/>
        </authorList>
    </citation>
    <scope>NUCLEOTIDE SEQUENCE [LARGE SCALE GENOMIC DNA]</scope>
    <source>
        <strain evidence="2 3">CBS 175.51</strain>
    </source>
</reference>
<accession>A0A8H5C0U1</accession>
<feature type="region of interest" description="Disordered" evidence="1">
    <location>
        <begin position="429"/>
        <end position="468"/>
    </location>
</feature>
<proteinExistence type="predicted"/>
<feature type="compositionally biased region" description="Polar residues" evidence="1">
    <location>
        <begin position="51"/>
        <end position="66"/>
    </location>
</feature>
<dbReference type="Gene3D" id="3.30.460.40">
    <property type="match status" value="1"/>
</dbReference>
<dbReference type="Proteomes" id="UP000541558">
    <property type="component" value="Unassembled WGS sequence"/>
</dbReference>
<feature type="compositionally biased region" description="Basic and acidic residues" evidence="1">
    <location>
        <begin position="108"/>
        <end position="117"/>
    </location>
</feature>
<evidence type="ECO:0000313" key="3">
    <source>
        <dbReference type="Proteomes" id="UP000541558"/>
    </source>
</evidence>
<protein>
    <submittedName>
        <fullName evidence="2">Uncharacterized protein</fullName>
    </submittedName>
</protein>
<dbReference type="SUPFAM" id="SSF81301">
    <property type="entry name" value="Nucleotidyltransferase"/>
    <property type="match status" value="1"/>
</dbReference>
<feature type="compositionally biased region" description="Basic and acidic residues" evidence="1">
    <location>
        <begin position="429"/>
        <end position="453"/>
    </location>
</feature>